<dbReference type="InterPro" id="IPR039523">
    <property type="entry name" value="RimK-rel_E_lig_ATP-grasp"/>
</dbReference>
<evidence type="ECO:0000313" key="2">
    <source>
        <dbReference type="EMBL" id="MFC3712452.1"/>
    </source>
</evidence>
<evidence type="ECO:0000259" key="1">
    <source>
        <dbReference type="Pfam" id="PF14397"/>
    </source>
</evidence>
<sequence>MSTRLALILRPVPPRLSALPANGLRGYYYRRLWDGWSMAQRTLAKALTAARYGAAARRGALAAWRLGFTPTMFDEVEARRQPGAALAAFLDQDERKGVHALLNPGALPFDANPLKNKARFAAFCAAQGLPAPRPGPGADGLIVKPRYGSKGRGVRRLERRDGQWVANDGEIIAALSMSRWVAAQEAGGMIVQELLRTNPALRSISPGALPTLRITTCLNEKGVPEVADVALRLSLGDDRAADNFNADNLVCGVDRASGRLGPALRRIAGGFAELVAHPATRAPIAGEQLAALDAAMALACRAHAPLAPGFTVIGWDIGLAESGPALIEGNWNPGYNVMQLVHGRGLGEMRLGELYRHHLDRLPAATWHAAAPVEWAQRRL</sequence>
<proteinExistence type="predicted"/>
<protein>
    <submittedName>
        <fullName evidence="2">Sugar-transfer associated ATP-grasp domain-containing protein</fullName>
    </submittedName>
</protein>
<dbReference type="EMBL" id="JBHRXV010000004">
    <property type="protein sequence ID" value="MFC3712452.1"/>
    <property type="molecule type" value="Genomic_DNA"/>
</dbReference>
<accession>A0ABV7X8T6</accession>
<evidence type="ECO:0000313" key="3">
    <source>
        <dbReference type="Proteomes" id="UP001595615"/>
    </source>
</evidence>
<feature type="domain" description="Alpha-L-glutamate ligase-related protein ATP-grasp" evidence="1">
    <location>
        <begin position="139"/>
        <end position="347"/>
    </location>
</feature>
<reference evidence="3" key="1">
    <citation type="journal article" date="2019" name="Int. J. Syst. Evol. Microbiol.">
        <title>The Global Catalogue of Microorganisms (GCM) 10K type strain sequencing project: providing services to taxonomists for standard genome sequencing and annotation.</title>
        <authorList>
            <consortium name="The Broad Institute Genomics Platform"/>
            <consortium name="The Broad Institute Genome Sequencing Center for Infectious Disease"/>
            <person name="Wu L."/>
            <person name="Ma J."/>
        </authorList>
    </citation>
    <scope>NUCLEOTIDE SEQUENCE [LARGE SCALE GENOMIC DNA]</scope>
    <source>
        <strain evidence="3">KCTC 42644</strain>
    </source>
</reference>
<name>A0ABV7X8T6_9SPHN</name>
<gene>
    <name evidence="2" type="ORF">ACFOMD_07725</name>
</gene>
<comment type="caution">
    <text evidence="2">The sequence shown here is derived from an EMBL/GenBank/DDBJ whole genome shotgun (WGS) entry which is preliminary data.</text>
</comment>
<keyword evidence="3" id="KW-1185">Reference proteome</keyword>
<dbReference type="Pfam" id="PF14397">
    <property type="entry name" value="ATPgrasp_ST"/>
    <property type="match status" value="1"/>
</dbReference>
<dbReference type="RefSeq" id="WP_380859346.1">
    <property type="nucleotide sequence ID" value="NZ_JBHRXV010000004.1"/>
</dbReference>
<dbReference type="SUPFAM" id="SSF56059">
    <property type="entry name" value="Glutathione synthetase ATP-binding domain-like"/>
    <property type="match status" value="1"/>
</dbReference>
<dbReference type="Proteomes" id="UP001595615">
    <property type="component" value="Unassembled WGS sequence"/>
</dbReference>
<organism evidence="2 3">
    <name type="scientific">Sphingoaurantiacus capsulatus</name>
    <dbReference type="NCBI Taxonomy" id="1771310"/>
    <lineage>
        <taxon>Bacteria</taxon>
        <taxon>Pseudomonadati</taxon>
        <taxon>Pseudomonadota</taxon>
        <taxon>Alphaproteobacteria</taxon>
        <taxon>Sphingomonadales</taxon>
        <taxon>Sphingosinicellaceae</taxon>
        <taxon>Sphingoaurantiacus</taxon>
    </lineage>
</organism>